<feature type="compositionally biased region" description="Low complexity" evidence="2">
    <location>
        <begin position="1"/>
        <end position="15"/>
    </location>
</feature>
<proteinExistence type="predicted"/>
<feature type="domain" description="C2H2-type" evidence="3">
    <location>
        <begin position="73"/>
        <end position="100"/>
    </location>
</feature>
<dbReference type="PROSITE" id="PS50157">
    <property type="entry name" value="ZINC_FINGER_C2H2_2"/>
    <property type="match status" value="1"/>
</dbReference>
<feature type="compositionally biased region" description="Polar residues" evidence="2">
    <location>
        <begin position="211"/>
        <end position="226"/>
    </location>
</feature>
<sequence>MENQSPVSSSNSSSPPKDDRKRKTVAVAEEKKKETMNLQRQKPPRVIVSERTVLERPSFVLEVVPPERDNMVYLCDLCDKGFSSQKALAGHQNTHREAREIMEMHKKQFNQPFHLDTCRMPFDSYGGMSFGPFRYGGGSSSRPYLFSTDGNVLKKMKTTTMLPPPTQNHPLTESTGHNSSPRIALNHATNNVPAGDDEINLELTLAPPNSKGASSGRANNNTNPSLNGEAARGTPNLITPVSSHVSRFNYAAGNPMSPFTGGYVPLFGNTNPCHGMGSSGPNNSLFSMGMNNNAMVPPPYATYYPPTNNLCHDLFSLQGNGAGSSTHPNNSPFSMGMNNNAMVPPPFPTFYPPTNNVCRDLFSLQGNGAGGSSHSRMEKNKAVIVPSSAPPPTPTINLCMQGNGSGSGHSEEENKVMEPEDDDRKDIEIRWLTKKKRSGRD</sequence>
<evidence type="ECO:0000256" key="1">
    <source>
        <dbReference type="PROSITE-ProRule" id="PRU00042"/>
    </source>
</evidence>
<evidence type="ECO:0000256" key="2">
    <source>
        <dbReference type="SAM" id="MobiDB-lite"/>
    </source>
</evidence>
<feature type="region of interest" description="Disordered" evidence="2">
    <location>
        <begin position="1"/>
        <end position="42"/>
    </location>
</feature>
<dbReference type="OrthoDB" id="1095849at2759"/>
<keyword evidence="5" id="KW-1185">Reference proteome</keyword>
<dbReference type="KEGG" id="crb:17875883"/>
<dbReference type="SUPFAM" id="SSF57667">
    <property type="entry name" value="beta-beta-alpha zinc fingers"/>
    <property type="match status" value="1"/>
</dbReference>
<accession>R0ETM1</accession>
<dbReference type="AlphaFoldDB" id="R0ETM1"/>
<dbReference type="Gene3D" id="3.30.160.60">
    <property type="entry name" value="Classic Zinc Finger"/>
    <property type="match status" value="1"/>
</dbReference>
<feature type="compositionally biased region" description="Polar residues" evidence="2">
    <location>
        <begin position="168"/>
        <end position="181"/>
    </location>
</feature>
<keyword evidence="1" id="KW-0479">Metal-binding</keyword>
<organism evidence="4 5">
    <name type="scientific">Capsella rubella</name>
    <dbReference type="NCBI Taxonomy" id="81985"/>
    <lineage>
        <taxon>Eukaryota</taxon>
        <taxon>Viridiplantae</taxon>
        <taxon>Streptophyta</taxon>
        <taxon>Embryophyta</taxon>
        <taxon>Tracheophyta</taxon>
        <taxon>Spermatophyta</taxon>
        <taxon>Magnoliopsida</taxon>
        <taxon>eudicotyledons</taxon>
        <taxon>Gunneridae</taxon>
        <taxon>Pentapetalae</taxon>
        <taxon>rosids</taxon>
        <taxon>malvids</taxon>
        <taxon>Brassicales</taxon>
        <taxon>Brassicaceae</taxon>
        <taxon>Camelineae</taxon>
        <taxon>Capsella</taxon>
    </lineage>
</organism>
<dbReference type="Pfam" id="PF13912">
    <property type="entry name" value="zf-C2H2_6"/>
    <property type="match status" value="1"/>
</dbReference>
<gene>
    <name evidence="4" type="ORF">CARUB_v10027714mg</name>
</gene>
<feature type="region of interest" description="Disordered" evidence="2">
    <location>
        <begin position="161"/>
        <end position="181"/>
    </location>
</feature>
<protein>
    <recommendedName>
        <fullName evidence="3">C2H2-type domain-containing protein</fullName>
    </recommendedName>
</protein>
<dbReference type="PROSITE" id="PS00028">
    <property type="entry name" value="ZINC_FINGER_C2H2_1"/>
    <property type="match status" value="1"/>
</dbReference>
<evidence type="ECO:0000313" key="4">
    <source>
        <dbReference type="EMBL" id="EOA12412.1"/>
    </source>
</evidence>
<feature type="compositionally biased region" description="Basic and acidic residues" evidence="2">
    <location>
        <begin position="409"/>
        <end position="427"/>
    </location>
</feature>
<reference evidence="5" key="1">
    <citation type="journal article" date="2013" name="Nat. Genet.">
        <title>The Capsella rubella genome and the genomic consequences of rapid mating system evolution.</title>
        <authorList>
            <person name="Slotte T."/>
            <person name="Hazzouri K.M."/>
            <person name="Agren J.A."/>
            <person name="Koenig D."/>
            <person name="Maumus F."/>
            <person name="Guo Y.L."/>
            <person name="Steige K."/>
            <person name="Platts A.E."/>
            <person name="Escobar J.S."/>
            <person name="Newman L.K."/>
            <person name="Wang W."/>
            <person name="Mandakova T."/>
            <person name="Vello E."/>
            <person name="Smith L.M."/>
            <person name="Henz S.R."/>
            <person name="Steffen J."/>
            <person name="Takuno S."/>
            <person name="Brandvain Y."/>
            <person name="Coop G."/>
            <person name="Andolfatto P."/>
            <person name="Hu T.T."/>
            <person name="Blanchette M."/>
            <person name="Clark R.M."/>
            <person name="Quesneville H."/>
            <person name="Nordborg M."/>
            <person name="Gaut B.S."/>
            <person name="Lysak M.A."/>
            <person name="Jenkins J."/>
            <person name="Grimwood J."/>
            <person name="Chapman J."/>
            <person name="Prochnik S."/>
            <person name="Shu S."/>
            <person name="Rokhsar D."/>
            <person name="Schmutz J."/>
            <person name="Weigel D."/>
            <person name="Wright S.I."/>
        </authorList>
    </citation>
    <scope>NUCLEOTIDE SEQUENCE [LARGE SCALE GENOMIC DNA]</scope>
    <source>
        <strain evidence="5">cv. Monte Gargano</strain>
    </source>
</reference>
<feature type="region of interest" description="Disordered" evidence="2">
    <location>
        <begin position="401"/>
        <end position="427"/>
    </location>
</feature>
<dbReference type="InterPro" id="IPR013087">
    <property type="entry name" value="Znf_C2H2_type"/>
</dbReference>
<dbReference type="EMBL" id="KB870812">
    <property type="protein sequence ID" value="EOA12412.1"/>
    <property type="molecule type" value="Genomic_DNA"/>
</dbReference>
<keyword evidence="1" id="KW-0862">Zinc</keyword>
<evidence type="ECO:0000259" key="3">
    <source>
        <dbReference type="PROSITE" id="PS50157"/>
    </source>
</evidence>
<keyword evidence="1" id="KW-0863">Zinc-finger</keyword>
<name>R0ETM1_9BRAS</name>
<feature type="region of interest" description="Disordered" evidence="2">
    <location>
        <begin position="204"/>
        <end position="233"/>
    </location>
</feature>
<dbReference type="STRING" id="81985.R0ETM1"/>
<dbReference type="GO" id="GO:0008270">
    <property type="term" value="F:zinc ion binding"/>
    <property type="evidence" value="ECO:0007669"/>
    <property type="project" value="UniProtKB-KW"/>
</dbReference>
<evidence type="ECO:0000313" key="5">
    <source>
        <dbReference type="Proteomes" id="UP000029121"/>
    </source>
</evidence>
<dbReference type="Proteomes" id="UP000029121">
    <property type="component" value="Unassembled WGS sequence"/>
</dbReference>
<dbReference type="InterPro" id="IPR036236">
    <property type="entry name" value="Znf_C2H2_sf"/>
</dbReference>